<evidence type="ECO:0000313" key="2">
    <source>
        <dbReference type="EMBL" id="ORY90625.1"/>
    </source>
</evidence>
<dbReference type="PANTHER" id="PTHR37848:SF1">
    <property type="entry name" value="SUN DOMAIN-CONTAINING PROTEIN"/>
    <property type="match status" value="1"/>
</dbReference>
<dbReference type="InParanoid" id="A0A1Y2G1B2"/>
<name>A0A1Y2G1B2_9BASI</name>
<organism evidence="2 3">
    <name type="scientific">Leucosporidium creatinivorum</name>
    <dbReference type="NCBI Taxonomy" id="106004"/>
    <lineage>
        <taxon>Eukaryota</taxon>
        <taxon>Fungi</taxon>
        <taxon>Dikarya</taxon>
        <taxon>Basidiomycota</taxon>
        <taxon>Pucciniomycotina</taxon>
        <taxon>Microbotryomycetes</taxon>
        <taxon>Leucosporidiales</taxon>
        <taxon>Leucosporidium</taxon>
    </lineage>
</organism>
<evidence type="ECO:0000313" key="3">
    <source>
        <dbReference type="Proteomes" id="UP000193467"/>
    </source>
</evidence>
<dbReference type="Proteomes" id="UP000193467">
    <property type="component" value="Unassembled WGS sequence"/>
</dbReference>
<dbReference type="PANTHER" id="PTHR37848">
    <property type="entry name" value="EXPRESSED PROTEIN"/>
    <property type="match status" value="1"/>
</dbReference>
<sequence length="510" mass="55179">MASNTKLDSTPAPPSTVEAGVQADLPSKSAESSAENPFDDPNPFTDAAAAPSVPSKESKSPAPSIHEASFAAGEYRAAFVVDSLGNIKSHDSVINSSPEALFYFIRKHTSISNQIVAHVRGTSRKTNLNGNAAFEEDFRFDITVDDVQGSSNEHLPLLYTAGEWERVDTRPAQAAIRLEDDTEAPSTDGKGALWEKFKLGGARVADDGYRAASTAVTNFKLKEELVARISKGAPGFVQPASLSDVSNPGSTYAPHLLHKGQFLDLGDAHSSTPLPPLHDREMTYTDSMRDRARREEDVRSVIEEYCACKNPLKELKVTRETYGWDWAALRAGIEAAAKSTFFAGEVYVEFNSAPTTIRIRPPGFFTAIRQLSIPAKIPLYLTLVYPTVLLAAACAPHFNTIRCATPLCRWLPLPAPSSTTLHTPSSALALAASLAPTRPAKVSRIPAAHQGEGEEMWVYMVGVQEGEWLKKWEKAICVAVGERVKGGVALKLQDGAREGTAKSVLRGYND</sequence>
<keyword evidence="3" id="KW-1185">Reference proteome</keyword>
<accession>A0A1Y2G1B2</accession>
<comment type="caution">
    <text evidence="2">The sequence shown here is derived from an EMBL/GenBank/DDBJ whole genome shotgun (WGS) entry which is preliminary data.</text>
</comment>
<evidence type="ECO:0000256" key="1">
    <source>
        <dbReference type="SAM" id="MobiDB-lite"/>
    </source>
</evidence>
<dbReference type="OrthoDB" id="203796at2759"/>
<dbReference type="EMBL" id="MCGR01000003">
    <property type="protein sequence ID" value="ORY90625.1"/>
    <property type="molecule type" value="Genomic_DNA"/>
</dbReference>
<dbReference type="AlphaFoldDB" id="A0A1Y2G1B2"/>
<feature type="region of interest" description="Disordered" evidence="1">
    <location>
        <begin position="1"/>
        <end position="64"/>
    </location>
</feature>
<proteinExistence type="predicted"/>
<gene>
    <name evidence="2" type="ORF">BCR35DRAFT_349578</name>
</gene>
<protein>
    <submittedName>
        <fullName evidence="2">Uncharacterized protein</fullName>
    </submittedName>
</protein>
<reference evidence="2 3" key="1">
    <citation type="submission" date="2016-07" db="EMBL/GenBank/DDBJ databases">
        <title>Pervasive Adenine N6-methylation of Active Genes in Fungi.</title>
        <authorList>
            <consortium name="DOE Joint Genome Institute"/>
            <person name="Mondo S.J."/>
            <person name="Dannebaum R.O."/>
            <person name="Kuo R.C."/>
            <person name="Labutti K."/>
            <person name="Haridas S."/>
            <person name="Kuo A."/>
            <person name="Salamov A."/>
            <person name="Ahrendt S.R."/>
            <person name="Lipzen A."/>
            <person name="Sullivan W."/>
            <person name="Andreopoulos W.B."/>
            <person name="Clum A."/>
            <person name="Lindquist E."/>
            <person name="Daum C."/>
            <person name="Ramamoorthy G.K."/>
            <person name="Gryganskyi A."/>
            <person name="Culley D."/>
            <person name="Magnuson J.K."/>
            <person name="James T.Y."/>
            <person name="O'Malley M.A."/>
            <person name="Stajich J.E."/>
            <person name="Spatafora J.W."/>
            <person name="Visel A."/>
            <person name="Grigoriev I.V."/>
        </authorList>
    </citation>
    <scope>NUCLEOTIDE SEQUENCE [LARGE SCALE GENOMIC DNA]</scope>
    <source>
        <strain evidence="2 3">62-1032</strain>
    </source>
</reference>